<dbReference type="InterPro" id="IPR009078">
    <property type="entry name" value="Ferritin-like_SF"/>
</dbReference>
<sequence length="160" mass="18676">MYYLIPYAGGFYQSDGAPSVPFSIRNNLNTTLKTDIEKALDGEYSAIYCYEILEKLATSSYDKSVIREIRKDEESHYNVFSSIYFNLTKQHYQPKITESCPNTYHEGLVSAFKDEQNTVDFYLKISDKTSDQIIKNQFNRIAKDEQNHAVWFLYLMNRGN</sequence>
<evidence type="ECO:0000313" key="2">
    <source>
        <dbReference type="EMBL" id="KAB2335900.1"/>
    </source>
</evidence>
<dbReference type="EMBL" id="WBOT01000001">
    <property type="protein sequence ID" value="KAB2335900.1"/>
    <property type="molecule type" value="Genomic_DNA"/>
</dbReference>
<keyword evidence="3" id="KW-1185">Reference proteome</keyword>
<dbReference type="GO" id="GO:0046872">
    <property type="term" value="F:metal ion binding"/>
    <property type="evidence" value="ECO:0007669"/>
    <property type="project" value="InterPro"/>
</dbReference>
<feature type="domain" description="Rubrerythrin diiron-binding" evidence="1">
    <location>
        <begin position="108"/>
        <end position="158"/>
    </location>
</feature>
<protein>
    <submittedName>
        <fullName evidence="2">Ferritin-like domain-containing protein</fullName>
    </submittedName>
</protein>
<dbReference type="Proteomes" id="UP000441354">
    <property type="component" value="Unassembled WGS sequence"/>
</dbReference>
<dbReference type="AlphaFoldDB" id="A0A7V7RQW3"/>
<dbReference type="RefSeq" id="WP_151572557.1">
    <property type="nucleotide sequence ID" value="NZ_WBOT01000001.1"/>
</dbReference>
<dbReference type="OrthoDB" id="573482at2"/>
<proteinExistence type="predicted"/>
<organism evidence="2 3">
    <name type="scientific">Bacillus mesophilum</name>
    <dbReference type="NCBI Taxonomy" id="1071718"/>
    <lineage>
        <taxon>Bacteria</taxon>
        <taxon>Bacillati</taxon>
        <taxon>Bacillota</taxon>
        <taxon>Bacilli</taxon>
        <taxon>Bacillales</taxon>
        <taxon>Bacillaceae</taxon>
        <taxon>Bacillus</taxon>
    </lineage>
</organism>
<accession>A0A7V7RQW3</accession>
<dbReference type="Gene3D" id="1.20.5.420">
    <property type="entry name" value="Immunoglobulin FC, subunit C"/>
    <property type="match status" value="2"/>
</dbReference>
<dbReference type="SUPFAM" id="SSF47240">
    <property type="entry name" value="Ferritin-like"/>
    <property type="match status" value="1"/>
</dbReference>
<dbReference type="InterPro" id="IPR003251">
    <property type="entry name" value="Rr_diiron-bd_dom"/>
</dbReference>
<comment type="caution">
    <text evidence="2">The sequence shown here is derived from an EMBL/GenBank/DDBJ whole genome shotgun (WGS) entry which is preliminary data.</text>
</comment>
<dbReference type="Pfam" id="PF02915">
    <property type="entry name" value="Rubrerythrin"/>
    <property type="match status" value="1"/>
</dbReference>
<name>A0A7V7RQW3_9BACI</name>
<gene>
    <name evidence="2" type="ORF">F7732_00370</name>
</gene>
<reference evidence="2 3" key="1">
    <citation type="journal article" date="2014" name="Arch. Microbiol.">
        <title>Bacillus mesophilum sp. nov., strain IITR-54T, a novel 4-chlorobiphenyl dechlorinating bacterium.</title>
        <authorList>
            <person name="Manickam N."/>
            <person name="Singh N.K."/>
            <person name="Bajaj A."/>
            <person name="Kumar R.M."/>
            <person name="Kaur G."/>
            <person name="Kaur N."/>
            <person name="Bala M."/>
            <person name="Kumar A."/>
            <person name="Mayilraj S."/>
        </authorList>
    </citation>
    <scope>NUCLEOTIDE SEQUENCE [LARGE SCALE GENOMIC DNA]</scope>
    <source>
        <strain evidence="2 3">IITR-54</strain>
    </source>
</reference>
<dbReference type="CDD" id="cd00657">
    <property type="entry name" value="Ferritin_like"/>
    <property type="match status" value="1"/>
</dbReference>
<dbReference type="GO" id="GO:0016491">
    <property type="term" value="F:oxidoreductase activity"/>
    <property type="evidence" value="ECO:0007669"/>
    <property type="project" value="InterPro"/>
</dbReference>
<evidence type="ECO:0000313" key="3">
    <source>
        <dbReference type="Proteomes" id="UP000441354"/>
    </source>
</evidence>
<evidence type="ECO:0000259" key="1">
    <source>
        <dbReference type="Pfam" id="PF02915"/>
    </source>
</evidence>